<name>A0A2N6SLF6_9LACT</name>
<feature type="transmembrane region" description="Helical" evidence="1">
    <location>
        <begin position="228"/>
        <end position="249"/>
    </location>
</feature>
<dbReference type="GO" id="GO:0009401">
    <property type="term" value="P:phosphoenolpyruvate-dependent sugar phosphotransferase system"/>
    <property type="evidence" value="ECO:0007669"/>
    <property type="project" value="InterPro"/>
</dbReference>
<dbReference type="AlphaFoldDB" id="A0A2N6SLF6"/>
<evidence type="ECO:0000256" key="1">
    <source>
        <dbReference type="SAM" id="Phobius"/>
    </source>
</evidence>
<gene>
    <name evidence="2" type="ORF">CJ205_07125</name>
</gene>
<dbReference type="RefSeq" id="WP_102233363.1">
    <property type="nucleotide sequence ID" value="NZ_PNHE01000036.1"/>
</dbReference>
<keyword evidence="1" id="KW-0812">Transmembrane</keyword>
<comment type="caution">
    <text evidence="2">The sequence shown here is derived from an EMBL/GenBank/DDBJ whole genome shotgun (WGS) entry which is preliminary data.</text>
</comment>
<feature type="transmembrane region" description="Helical" evidence="1">
    <location>
        <begin position="142"/>
        <end position="164"/>
    </location>
</feature>
<protein>
    <submittedName>
        <fullName evidence="2">PTS mannose transporter subunit IID</fullName>
    </submittedName>
</protein>
<proteinExistence type="predicted"/>
<feature type="transmembrane region" description="Helical" evidence="1">
    <location>
        <begin position="185"/>
        <end position="208"/>
    </location>
</feature>
<keyword evidence="1" id="KW-0472">Membrane</keyword>
<keyword evidence="1" id="KW-1133">Transmembrane helix</keyword>
<sequence>MKNQQALSKEDRSMLRSMFWRSWTINASRTGATQYHAIGVIYTLLPVINRFYKTDEEKADALVRHTTWFNATMHINNLIMGIVAAMEKTNSEDEEFDPNTITAVKASMMGPISGIGDSFFWGILRVIAAGIGISLASTGSPLGAIVFLVLYNVPAFLIHYYALHAGYSLGDNFIRQIYQSGMMSIITKVSSMLGLMMVGSMTASNVKFKTALQVAVNGSEEPIMLQTYLDQLLIGLVPLSVTMLTFYLVKYKNLNCKIKLEKTNRTICATLFMSPIINKGVDTKWPIHILPRKN</sequence>
<dbReference type="PANTHER" id="PTHR32502">
    <property type="entry name" value="N-ACETYLGALACTOSAMINE PERMEASE II COMPONENT-RELATED"/>
    <property type="match status" value="1"/>
</dbReference>
<dbReference type="EMBL" id="PNHE01000036">
    <property type="protein sequence ID" value="PMC57893.1"/>
    <property type="molecule type" value="Genomic_DNA"/>
</dbReference>
<feature type="transmembrane region" description="Helical" evidence="1">
    <location>
        <begin position="118"/>
        <end position="136"/>
    </location>
</feature>
<accession>A0A2N6SLF6</accession>
<reference evidence="2 3" key="1">
    <citation type="submission" date="2017-09" db="EMBL/GenBank/DDBJ databases">
        <title>Bacterial strain isolated from the female urinary microbiota.</title>
        <authorList>
            <person name="Thomas-White K."/>
            <person name="Kumar N."/>
            <person name="Forster S."/>
            <person name="Putonti C."/>
            <person name="Lawley T."/>
            <person name="Wolfe A.J."/>
        </authorList>
    </citation>
    <scope>NUCLEOTIDE SEQUENCE [LARGE SCALE GENOMIC DNA]</scope>
    <source>
        <strain evidence="2 3">UMB0852</strain>
    </source>
</reference>
<dbReference type="PANTHER" id="PTHR32502:SF23">
    <property type="entry name" value="TRANSPORT PROTEIN, PTS SYSTEM"/>
    <property type="match status" value="1"/>
</dbReference>
<dbReference type="InterPro" id="IPR050303">
    <property type="entry name" value="GatZ_KbaZ_carbometab"/>
</dbReference>
<dbReference type="GO" id="GO:0005886">
    <property type="term" value="C:plasma membrane"/>
    <property type="evidence" value="ECO:0007669"/>
    <property type="project" value="TreeGrafter"/>
</dbReference>
<dbReference type="PROSITE" id="PS51108">
    <property type="entry name" value="PTS_EIID"/>
    <property type="match status" value="1"/>
</dbReference>
<evidence type="ECO:0000313" key="3">
    <source>
        <dbReference type="Proteomes" id="UP000235682"/>
    </source>
</evidence>
<dbReference type="Pfam" id="PF03613">
    <property type="entry name" value="EIID-AGA"/>
    <property type="match status" value="1"/>
</dbReference>
<dbReference type="InterPro" id="IPR004704">
    <property type="entry name" value="PTS_IID_man"/>
</dbReference>
<keyword evidence="3" id="KW-1185">Reference proteome</keyword>
<dbReference type="Proteomes" id="UP000235682">
    <property type="component" value="Unassembled WGS sequence"/>
</dbReference>
<evidence type="ECO:0000313" key="2">
    <source>
        <dbReference type="EMBL" id="PMC57893.1"/>
    </source>
</evidence>
<organism evidence="2 3">
    <name type="scientific">Dolosicoccus paucivorans</name>
    <dbReference type="NCBI Taxonomy" id="84521"/>
    <lineage>
        <taxon>Bacteria</taxon>
        <taxon>Bacillati</taxon>
        <taxon>Bacillota</taxon>
        <taxon>Bacilli</taxon>
        <taxon>Lactobacillales</taxon>
        <taxon>Aerococcaceae</taxon>
        <taxon>Dolosicoccus</taxon>
    </lineage>
</organism>